<dbReference type="Proteomes" id="UP000278164">
    <property type="component" value="Unassembled WGS sequence"/>
</dbReference>
<sequence length="288" mass="33035">MKVTAKIFILVLSIALAIGGVMVYAKTRVEPPVAFQPINQFEKDLNHLYSDLKKAGAAREEDMIYLKAIDRISVFEKENRLTQAESDKHRDKLIDGYSPIFLKRCFSAFDKSVWKDLDHDYMLIVSKRLHSVKHSDGSKVLNKTTIDSLALVENIISNYRQAENISRSTTYRSVSSAQNTINQAQKYANDTYISKCTDLRNALNNVKTSIAQSHYAYISAQVEKLSEYRFYGQQYYENTLVPQVDATVTEYDNKANALYGSKKDVNVLWNKARGYYNEASNYYNNNNY</sequence>
<gene>
    <name evidence="1" type="ORF">D7V78_11040</name>
</gene>
<reference evidence="1 2" key="1">
    <citation type="submission" date="2018-09" db="EMBL/GenBank/DDBJ databases">
        <title>Murine metabolic-syndrome-specific gut microbial biobank.</title>
        <authorList>
            <person name="Liu C."/>
        </authorList>
    </citation>
    <scope>NUCLEOTIDE SEQUENCE [LARGE SCALE GENOMIC DNA]</scope>
    <source>
        <strain evidence="1 2">8-P5</strain>
    </source>
</reference>
<dbReference type="AlphaFoldDB" id="A0A3L7ZN28"/>
<organism evidence="1 2">
    <name type="scientific">Parabacteroides distasonis</name>
    <dbReference type="NCBI Taxonomy" id="823"/>
    <lineage>
        <taxon>Bacteria</taxon>
        <taxon>Pseudomonadati</taxon>
        <taxon>Bacteroidota</taxon>
        <taxon>Bacteroidia</taxon>
        <taxon>Bacteroidales</taxon>
        <taxon>Tannerellaceae</taxon>
        <taxon>Parabacteroides</taxon>
    </lineage>
</organism>
<evidence type="ECO:0000313" key="1">
    <source>
        <dbReference type="EMBL" id="RLT73236.1"/>
    </source>
</evidence>
<name>A0A3L7ZN28_PARDI</name>
<accession>A0A3L7ZN28</accession>
<evidence type="ECO:0000313" key="2">
    <source>
        <dbReference type="Proteomes" id="UP000278164"/>
    </source>
</evidence>
<dbReference type="RefSeq" id="WP_121736256.1">
    <property type="nucleotide sequence ID" value="NZ_QXXG01000002.1"/>
</dbReference>
<dbReference type="OrthoDB" id="1093957at2"/>
<protein>
    <submittedName>
        <fullName evidence="1">Uncharacterized protein</fullName>
    </submittedName>
</protein>
<proteinExistence type="predicted"/>
<dbReference type="EMBL" id="RAYI01000019">
    <property type="protein sequence ID" value="RLT73236.1"/>
    <property type="molecule type" value="Genomic_DNA"/>
</dbReference>
<comment type="caution">
    <text evidence="1">The sequence shown here is derived from an EMBL/GenBank/DDBJ whole genome shotgun (WGS) entry which is preliminary data.</text>
</comment>